<sequence>MVERIRLPDAWAAIEHFFQQEWSDGLPVVPPTEPLVRQMLDAVNRDPAEVIGYVPPRFGQATVENLAVHAVIAGCQPAYFPVVLAAIEALLEPSFGLHGVIATTHVSTPLIIVNGPITQELDINSGYNLFGQGWRANATIGRATRLILNNLGGALPGGSDQSTLGHPGKFTYCIAENEADSPWEPLHVQRGFAPEDNTVTVLAAAAPYSMSDFFNNTALGIMRTFADCMSNVGSANMYRGGEMLVVVGPEHAGDIAGDGWTKRDIQYYLYEYARKPYAEARLGGMYSDDVPRDLWPRWLDYNRDDLMVPIVRSPDEILVIYGGGAGRHSAWVPGWGNVDRSRTVTWRIES</sequence>
<dbReference type="Proteomes" id="UP000019141">
    <property type="component" value="Unassembled WGS sequence"/>
</dbReference>
<protein>
    <recommendedName>
        <fullName evidence="3">Thiol-disulfide oxidoreductase</fullName>
    </recommendedName>
</protein>
<gene>
    <name evidence="1" type="ORF">ETSY1_05200</name>
</gene>
<dbReference type="HOGENOM" id="CLU_046970_0_0_7"/>
<organism evidence="1 2">
    <name type="scientific">Entotheonella factor</name>
    <dbReference type="NCBI Taxonomy" id="1429438"/>
    <lineage>
        <taxon>Bacteria</taxon>
        <taxon>Pseudomonadati</taxon>
        <taxon>Nitrospinota/Tectimicrobiota group</taxon>
        <taxon>Candidatus Tectimicrobiota</taxon>
        <taxon>Candidatus Entotheonellia</taxon>
        <taxon>Candidatus Entotheonellales</taxon>
        <taxon>Candidatus Entotheonellaceae</taxon>
        <taxon>Candidatus Entotheonella</taxon>
    </lineage>
</organism>
<dbReference type="EMBL" id="AZHW01000183">
    <property type="protein sequence ID" value="ETX02014.1"/>
    <property type="molecule type" value="Genomic_DNA"/>
</dbReference>
<evidence type="ECO:0000313" key="1">
    <source>
        <dbReference type="EMBL" id="ETX02014.1"/>
    </source>
</evidence>
<name>W4LV74_ENTF1</name>
<reference evidence="1 2" key="1">
    <citation type="journal article" date="2014" name="Nature">
        <title>An environmental bacterial taxon with a large and distinct metabolic repertoire.</title>
        <authorList>
            <person name="Wilson M.C."/>
            <person name="Mori T."/>
            <person name="Ruckert C."/>
            <person name="Uria A.R."/>
            <person name="Helf M.J."/>
            <person name="Takada K."/>
            <person name="Gernert C."/>
            <person name="Steffens U.A."/>
            <person name="Heycke N."/>
            <person name="Schmitt S."/>
            <person name="Rinke C."/>
            <person name="Helfrich E.J."/>
            <person name="Brachmann A.O."/>
            <person name="Gurgui C."/>
            <person name="Wakimoto T."/>
            <person name="Kracht M."/>
            <person name="Crusemann M."/>
            <person name="Hentschel U."/>
            <person name="Abe I."/>
            <person name="Matsunaga S."/>
            <person name="Kalinowski J."/>
            <person name="Takeyama H."/>
            <person name="Piel J."/>
        </authorList>
    </citation>
    <scope>NUCLEOTIDE SEQUENCE [LARGE SCALE GENOMIC DNA]</scope>
    <source>
        <strain evidence="2">TSY1</strain>
    </source>
</reference>
<dbReference type="AlphaFoldDB" id="W4LV74"/>
<comment type="caution">
    <text evidence="1">The sequence shown here is derived from an EMBL/GenBank/DDBJ whole genome shotgun (WGS) entry which is preliminary data.</text>
</comment>
<evidence type="ECO:0008006" key="3">
    <source>
        <dbReference type="Google" id="ProtNLM"/>
    </source>
</evidence>
<keyword evidence="2" id="KW-1185">Reference proteome</keyword>
<proteinExistence type="predicted"/>
<accession>W4LV74</accession>
<evidence type="ECO:0000313" key="2">
    <source>
        <dbReference type="Proteomes" id="UP000019141"/>
    </source>
</evidence>